<keyword evidence="2" id="KW-1185">Reference proteome</keyword>
<sequence>MDYKDVEKIISSNFIVEKEILGENLFSKVVEGAVLGERYDVAPRFGHAMDIVSVVEAVKLAAEFTLAVYGVFKLQKELFDKKSKEVTIIIKDDKYKDIEENILNDICDEVSKGKFS</sequence>
<name>A0ABR9C738_9HYPH</name>
<proteinExistence type="predicted"/>
<dbReference type="EMBL" id="JACYXJ010000002">
    <property type="protein sequence ID" value="MBD8875423.1"/>
    <property type="molecule type" value="Genomic_DNA"/>
</dbReference>
<accession>A0ABR9C738</accession>
<reference evidence="1 2" key="1">
    <citation type="submission" date="2020-09" db="EMBL/GenBank/DDBJ databases">
        <title>The genome sequence of type strain Labrenzia polysiphoniae KACC 19711.</title>
        <authorList>
            <person name="Liu Y."/>
        </authorList>
    </citation>
    <scope>NUCLEOTIDE SEQUENCE [LARGE SCALE GENOMIC DNA]</scope>
    <source>
        <strain evidence="1 2">KACC 19711</strain>
    </source>
</reference>
<comment type="caution">
    <text evidence="1">The sequence shown here is derived from an EMBL/GenBank/DDBJ whole genome shotgun (WGS) entry which is preliminary data.</text>
</comment>
<evidence type="ECO:0000313" key="2">
    <source>
        <dbReference type="Proteomes" id="UP000615687"/>
    </source>
</evidence>
<gene>
    <name evidence="1" type="ORF">IG617_03885</name>
</gene>
<dbReference type="RefSeq" id="WP_192107545.1">
    <property type="nucleotide sequence ID" value="NZ_JACYXJ010000002.1"/>
</dbReference>
<evidence type="ECO:0000313" key="1">
    <source>
        <dbReference type="EMBL" id="MBD8875423.1"/>
    </source>
</evidence>
<organism evidence="1 2">
    <name type="scientific">Roseibium polysiphoniae</name>
    <dbReference type="NCBI Taxonomy" id="2571221"/>
    <lineage>
        <taxon>Bacteria</taxon>
        <taxon>Pseudomonadati</taxon>
        <taxon>Pseudomonadota</taxon>
        <taxon>Alphaproteobacteria</taxon>
        <taxon>Hyphomicrobiales</taxon>
        <taxon>Stappiaceae</taxon>
        <taxon>Roseibium</taxon>
    </lineage>
</organism>
<dbReference type="Proteomes" id="UP000615687">
    <property type="component" value="Unassembled WGS sequence"/>
</dbReference>
<protein>
    <submittedName>
        <fullName evidence="1">Uncharacterized protein</fullName>
    </submittedName>
</protein>